<name>A0A1Y2CVC7_9FUNG</name>
<reference evidence="3 4" key="1">
    <citation type="submission" date="2016-07" db="EMBL/GenBank/DDBJ databases">
        <title>Pervasive Adenine N6-methylation of Active Genes in Fungi.</title>
        <authorList>
            <consortium name="DOE Joint Genome Institute"/>
            <person name="Mondo S.J."/>
            <person name="Dannebaum R.O."/>
            <person name="Kuo R.C."/>
            <person name="Labutti K."/>
            <person name="Haridas S."/>
            <person name="Kuo A."/>
            <person name="Salamov A."/>
            <person name="Ahrendt S.R."/>
            <person name="Lipzen A."/>
            <person name="Sullivan W."/>
            <person name="Andreopoulos W.B."/>
            <person name="Clum A."/>
            <person name="Lindquist E."/>
            <person name="Daum C."/>
            <person name="Ramamoorthy G.K."/>
            <person name="Gryganskyi A."/>
            <person name="Culley D."/>
            <person name="Magnuson J.K."/>
            <person name="James T.Y."/>
            <person name="O'Malley M.A."/>
            <person name="Stajich J.E."/>
            <person name="Spatafora J.W."/>
            <person name="Visel A."/>
            <person name="Grigoriev I.V."/>
        </authorList>
    </citation>
    <scope>NUCLEOTIDE SEQUENCE [LARGE SCALE GENOMIC DNA]</scope>
    <source>
        <strain evidence="3 4">JEL800</strain>
    </source>
</reference>
<dbReference type="AlphaFoldDB" id="A0A1Y2CVC7"/>
<accession>A0A1Y2CVC7</accession>
<dbReference type="PANTHER" id="PTHR46546:SF4">
    <property type="entry name" value="SHEWANELLA-LIKE PROTEIN PHOSPHATASE 1"/>
    <property type="match status" value="1"/>
</dbReference>
<comment type="caution">
    <text evidence="3">The sequence shown here is derived from an EMBL/GenBank/DDBJ whole genome shotgun (WGS) entry which is preliminary data.</text>
</comment>
<dbReference type="GO" id="GO:0016787">
    <property type="term" value="F:hydrolase activity"/>
    <property type="evidence" value="ECO:0007669"/>
    <property type="project" value="InterPro"/>
</dbReference>
<dbReference type="Proteomes" id="UP000193642">
    <property type="component" value="Unassembled WGS sequence"/>
</dbReference>
<dbReference type="InterPro" id="IPR029052">
    <property type="entry name" value="Metallo-depent_PP-like"/>
</dbReference>
<keyword evidence="4" id="KW-1185">Reference proteome</keyword>
<evidence type="ECO:0000313" key="3">
    <source>
        <dbReference type="EMBL" id="ORY51010.1"/>
    </source>
</evidence>
<dbReference type="InterPro" id="IPR004843">
    <property type="entry name" value="Calcineurin-like_PHP"/>
</dbReference>
<evidence type="ECO:0000256" key="1">
    <source>
        <dbReference type="SAM" id="SignalP"/>
    </source>
</evidence>
<dbReference type="OrthoDB" id="5976022at2759"/>
<sequence length="302" mass="33544">MKTFVFFFLVAFATAAPRRIIAVGDIHGDFPQAHKVLRMSNLLNETLHWTGTPETTFVQVGDVVDRGPDTIRLFELFQRIYNESITSCVPHSTVYPLLGNHEIMNLSGDLRSVSQADFDSFGGRENREKAWRLDGWIGQLLTHTLSNVTVMVDGTVFVHGGIQPKWAKLGIDGLNLHVKKALLEQRWDDPIFARGDTPFWYRGYANGTESVVCEELNEALEILGAKRMVIGHTPQLETGEILSRCGGKAFVIDVGITSRYGANCAALEIIGDSVTALYCVDGKPDEARRVDMSPRSHTHSDL</sequence>
<dbReference type="STRING" id="329046.A0A1Y2CVC7"/>
<feature type="signal peptide" evidence="1">
    <location>
        <begin position="1"/>
        <end position="15"/>
    </location>
</feature>
<dbReference type="EMBL" id="MCGO01000006">
    <property type="protein sequence ID" value="ORY51010.1"/>
    <property type="molecule type" value="Genomic_DNA"/>
</dbReference>
<dbReference type="Pfam" id="PF00149">
    <property type="entry name" value="Metallophos"/>
    <property type="match status" value="1"/>
</dbReference>
<dbReference type="SUPFAM" id="SSF56300">
    <property type="entry name" value="Metallo-dependent phosphatases"/>
    <property type="match status" value="1"/>
</dbReference>
<evidence type="ECO:0000259" key="2">
    <source>
        <dbReference type="Pfam" id="PF00149"/>
    </source>
</evidence>
<feature type="chain" id="PRO_5013231613" evidence="1">
    <location>
        <begin position="16"/>
        <end position="302"/>
    </location>
</feature>
<evidence type="ECO:0000313" key="4">
    <source>
        <dbReference type="Proteomes" id="UP000193642"/>
    </source>
</evidence>
<organism evidence="3 4">
    <name type="scientific">Rhizoclosmatium globosum</name>
    <dbReference type="NCBI Taxonomy" id="329046"/>
    <lineage>
        <taxon>Eukaryota</taxon>
        <taxon>Fungi</taxon>
        <taxon>Fungi incertae sedis</taxon>
        <taxon>Chytridiomycota</taxon>
        <taxon>Chytridiomycota incertae sedis</taxon>
        <taxon>Chytridiomycetes</taxon>
        <taxon>Chytridiales</taxon>
        <taxon>Chytriomycetaceae</taxon>
        <taxon>Rhizoclosmatium</taxon>
    </lineage>
</organism>
<proteinExistence type="predicted"/>
<feature type="domain" description="Calcineurin-like phosphoesterase" evidence="2">
    <location>
        <begin position="19"/>
        <end position="235"/>
    </location>
</feature>
<dbReference type="Gene3D" id="3.60.21.10">
    <property type="match status" value="1"/>
</dbReference>
<dbReference type="PANTHER" id="PTHR46546">
    <property type="entry name" value="SHEWANELLA-LIKE PROTEIN PHOSPHATASE 1"/>
    <property type="match status" value="1"/>
</dbReference>
<protein>
    <submittedName>
        <fullName evidence="3">Metallo-dependent phosphatase</fullName>
    </submittedName>
</protein>
<keyword evidence="1" id="KW-0732">Signal</keyword>
<gene>
    <name evidence="3" type="ORF">BCR33DRAFT_846660</name>
</gene>